<reference evidence="2" key="1">
    <citation type="submission" date="2019-02" db="EMBL/GenBank/DDBJ databases">
        <authorList>
            <person name="Gruber-Vodicka R. H."/>
            <person name="Seah K. B. B."/>
        </authorList>
    </citation>
    <scope>NUCLEOTIDE SEQUENCE</scope>
    <source>
        <strain evidence="2">BECK_BZ126</strain>
    </source>
</reference>
<evidence type="ECO:0000259" key="1">
    <source>
        <dbReference type="Pfam" id="PF01814"/>
    </source>
</evidence>
<dbReference type="EMBL" id="CAADFW010000093">
    <property type="protein sequence ID" value="VFK63360.1"/>
    <property type="molecule type" value="Genomic_DNA"/>
</dbReference>
<name>A0A451ABE7_9GAMM</name>
<protein>
    <submittedName>
        <fullName evidence="2">Hemerythrin-like domain-containing protein</fullName>
    </submittedName>
</protein>
<dbReference type="PANTHER" id="PTHR39966">
    <property type="entry name" value="BLL2471 PROTEIN-RELATED"/>
    <property type="match status" value="1"/>
</dbReference>
<dbReference type="GO" id="GO:0005886">
    <property type="term" value="C:plasma membrane"/>
    <property type="evidence" value="ECO:0007669"/>
    <property type="project" value="TreeGrafter"/>
</dbReference>
<gene>
    <name evidence="2" type="ORF">BECKTC1821F_GA0114240_10935</name>
</gene>
<sequence length="184" mass="21423">MSGMIKQLHTDHMNMARLLDLIDEQMEVFQTGGAPDYVLMADIMQYMTNYPDLFHHPAEDLIFGRLAELDEGTRPAVTDLMREHVALTSQGEMLLNLLKTIMNEYPVEREDLESGVREYASMLRAHMNREEGRIFPIAREALKEEHWEEIETAMGNMEDPLFGKKTIETEYMALYNYIRNCENT</sequence>
<dbReference type="PANTHER" id="PTHR39966:SF1">
    <property type="entry name" value="HEMERYTHRIN-LIKE DOMAIN-CONTAINING PROTEIN"/>
    <property type="match status" value="1"/>
</dbReference>
<accession>A0A451ABE7</accession>
<dbReference type="InterPro" id="IPR012312">
    <property type="entry name" value="Hemerythrin-like"/>
</dbReference>
<organism evidence="2">
    <name type="scientific">Candidatus Kentrum sp. TC</name>
    <dbReference type="NCBI Taxonomy" id="2126339"/>
    <lineage>
        <taxon>Bacteria</taxon>
        <taxon>Pseudomonadati</taxon>
        <taxon>Pseudomonadota</taxon>
        <taxon>Gammaproteobacteria</taxon>
        <taxon>Candidatus Kentrum</taxon>
    </lineage>
</organism>
<dbReference type="Pfam" id="PF01814">
    <property type="entry name" value="Hemerythrin"/>
    <property type="match status" value="1"/>
</dbReference>
<dbReference type="Gene3D" id="1.20.120.520">
    <property type="entry name" value="nmb1532 protein domain like"/>
    <property type="match status" value="1"/>
</dbReference>
<evidence type="ECO:0000313" key="2">
    <source>
        <dbReference type="EMBL" id="VFK63360.1"/>
    </source>
</evidence>
<dbReference type="AlphaFoldDB" id="A0A451ABE7"/>
<proteinExistence type="predicted"/>
<feature type="domain" description="Hemerythrin-like" evidence="1">
    <location>
        <begin position="4"/>
        <end position="138"/>
    </location>
</feature>